<feature type="compositionally biased region" description="Polar residues" evidence="1">
    <location>
        <begin position="425"/>
        <end position="435"/>
    </location>
</feature>
<evidence type="ECO:0000313" key="3">
    <source>
        <dbReference type="Proteomes" id="UP000105007"/>
    </source>
</evidence>
<sequence>MAGRLNYKDMCCAGNGWCECHEESTEQTGRGPSTKIDYSNEPRERFWTRTSWNNGMPTCFEEPEDEDLSPESIKDRVQAWKKQDEIDHTNQSLPLASPEEIWQWTEDAVDLLLGQRPMYSVNSEPGEWEELSEDIDNAVQSRTGEVIELDVDRELEEVMGSAGYKAWIKDCCQRAEEPEQEEDLYETGESNDQGAGVSQRMFPLTDAQRAWFENRRGQSQTRTEYEFPPPTVRPLTTEETDWLDQLRDQRDGERVRIHNLLERASEDDRGETPELVDRSEYVLANDWPIDDTIVSPDDIGIMFEREVYDNDLVDIDVGLGQADSDARSSRTWDNWFTALRNEYRPHLFRQNEDGDYVCSGETYTPLNDEEDDDFGFGFGVVPYDMTGDYDIMDDPNLLVMPDYDNDTDINIYQVDAATGGDLDTNFGSDNGSDFGSESDDDPEYYYEDGNTMDYYRRSMIEIRHRLDYLDLAVRTPDLPGLQRQSSCLDLVYWV</sequence>
<reference evidence="2 3" key="1">
    <citation type="journal article" date="2015" name="J. Virol.">
        <title>Salmon gill poxvirus, the deepest representative of the Chordopoxvirinae.</title>
        <authorList>
            <person name="Gjessing M.C."/>
            <person name="Yutin N."/>
            <person name="Tengs T."/>
            <person name="Senkevich T."/>
            <person name="Koonin E.V."/>
            <person name="Ronning H.P."/>
            <person name="Alarson M."/>
            <person name="Ylving S."/>
            <person name="Lie K.-I."/>
            <person name="Saure B."/>
            <person name="Tran L."/>
            <person name="Moss B."/>
            <person name="Dale O.B."/>
        </authorList>
    </citation>
    <scope>NUCLEOTIDE SEQUENCE [LARGE SCALE GENOMIC DNA]</scope>
    <source>
        <strain evidence="2">2012-04-F277-L3G</strain>
    </source>
</reference>
<dbReference type="RefSeq" id="YP_009162575.1">
    <property type="nucleotide sequence ID" value="NC_027707.1"/>
</dbReference>
<dbReference type="Proteomes" id="UP000105007">
    <property type="component" value="Segment"/>
</dbReference>
<dbReference type="KEGG" id="vg:25392370"/>
<name>A0A0H4Y1M0_9POXV</name>
<protein>
    <submittedName>
        <fullName evidence="2">Uncharacterized protein</fullName>
    </submittedName>
</protein>
<feature type="region of interest" description="Disordered" evidence="1">
    <location>
        <begin position="215"/>
        <end position="235"/>
    </location>
</feature>
<feature type="region of interest" description="Disordered" evidence="1">
    <location>
        <begin position="422"/>
        <end position="443"/>
    </location>
</feature>
<dbReference type="EMBL" id="KT159937">
    <property type="protein sequence ID" value="AKR04327.1"/>
    <property type="molecule type" value="Genomic_DNA"/>
</dbReference>
<organism evidence="2 3">
    <name type="scientific">Salmon gill poxvirus</name>
    <dbReference type="NCBI Taxonomy" id="1680908"/>
    <lineage>
        <taxon>Viruses</taxon>
        <taxon>Varidnaviria</taxon>
        <taxon>Bamfordvirae</taxon>
        <taxon>Nucleocytoviricota</taxon>
        <taxon>Pokkesviricetes</taxon>
        <taxon>Chitovirales</taxon>
        <taxon>Poxviridae</taxon>
        <taxon>Chordopoxvirinae</taxon>
        <taxon>Salmonpoxvirus</taxon>
        <taxon>Salmonpoxvirus gillpox</taxon>
        <taxon>Salmon gillpox virus</taxon>
    </lineage>
</organism>
<gene>
    <name evidence="2" type="ORF">SGPV203</name>
</gene>
<proteinExistence type="predicted"/>
<evidence type="ECO:0000313" key="2">
    <source>
        <dbReference type="EMBL" id="AKR04327.1"/>
    </source>
</evidence>
<keyword evidence="3" id="KW-1185">Reference proteome</keyword>
<dbReference type="GeneID" id="25392370"/>
<evidence type="ECO:0000256" key="1">
    <source>
        <dbReference type="SAM" id="MobiDB-lite"/>
    </source>
</evidence>
<feature type="region of interest" description="Disordered" evidence="1">
    <location>
        <begin position="178"/>
        <end position="197"/>
    </location>
</feature>
<accession>A0A0H4Y1M0</accession>